<dbReference type="AlphaFoldDB" id="A0A401H9M3"/>
<organism evidence="1 2">
    <name type="scientific">Aeropyrum pernix</name>
    <dbReference type="NCBI Taxonomy" id="56636"/>
    <lineage>
        <taxon>Archaea</taxon>
        <taxon>Thermoproteota</taxon>
        <taxon>Thermoprotei</taxon>
        <taxon>Desulfurococcales</taxon>
        <taxon>Desulfurococcaceae</taxon>
        <taxon>Aeropyrum</taxon>
    </lineage>
</organism>
<dbReference type="EMBL" id="BDMD01000041">
    <property type="protein sequence ID" value="GBF09090.1"/>
    <property type="molecule type" value="Genomic_DNA"/>
</dbReference>
<protein>
    <submittedName>
        <fullName evidence="1">Uncharacterized protein</fullName>
    </submittedName>
</protein>
<dbReference type="Proteomes" id="UP000291213">
    <property type="component" value="Unassembled WGS sequence"/>
</dbReference>
<name>A0A401H9M3_AERPX</name>
<accession>A0A401H9M3</accession>
<evidence type="ECO:0000313" key="1">
    <source>
        <dbReference type="EMBL" id="GBF09090.1"/>
    </source>
</evidence>
<reference evidence="1 2" key="1">
    <citation type="submission" date="2017-02" db="EMBL/GenBank/DDBJ databases">
        <title>isolation and characterization of a novel temperate virus Aeropyrum globular virus 1 infecting hyperthermophilic archaeon Aeropyrum.</title>
        <authorList>
            <person name="Yumiya M."/>
            <person name="Yoshida T."/>
            <person name="Sako Y."/>
        </authorList>
    </citation>
    <scope>NUCLEOTIDE SEQUENCE [LARGE SCALE GENOMIC DNA]</scope>
    <source>
        <strain evidence="1 2">YK1-12-2013</strain>
    </source>
</reference>
<proteinExistence type="predicted"/>
<sequence length="79" mass="8846">MYIPHRPAGYLAPGEESPYTPILVQYKVGSVVVYLLHSAYDNLPDIGKRLPWFEKLNLYTALLAQASETPPGRVFPGEE</sequence>
<gene>
    <name evidence="1" type="ORF">apy_08150</name>
</gene>
<evidence type="ECO:0000313" key="2">
    <source>
        <dbReference type="Proteomes" id="UP000291213"/>
    </source>
</evidence>
<comment type="caution">
    <text evidence="1">The sequence shown here is derived from an EMBL/GenBank/DDBJ whole genome shotgun (WGS) entry which is preliminary data.</text>
</comment>